<dbReference type="EMBL" id="JELY01001009">
    <property type="protein sequence ID" value="KYF57238.1"/>
    <property type="molecule type" value="Genomic_DNA"/>
</dbReference>
<protein>
    <submittedName>
        <fullName evidence="2">Uncharacterized protein</fullName>
    </submittedName>
</protein>
<accession>A0A150PP82</accession>
<proteinExistence type="predicted"/>
<evidence type="ECO:0000313" key="3">
    <source>
        <dbReference type="Proteomes" id="UP000075420"/>
    </source>
</evidence>
<evidence type="ECO:0000256" key="1">
    <source>
        <dbReference type="SAM" id="MobiDB-lite"/>
    </source>
</evidence>
<name>A0A150PP82_SORCE</name>
<organism evidence="2 3">
    <name type="scientific">Sorangium cellulosum</name>
    <name type="common">Polyangium cellulosum</name>
    <dbReference type="NCBI Taxonomy" id="56"/>
    <lineage>
        <taxon>Bacteria</taxon>
        <taxon>Pseudomonadati</taxon>
        <taxon>Myxococcota</taxon>
        <taxon>Polyangia</taxon>
        <taxon>Polyangiales</taxon>
        <taxon>Polyangiaceae</taxon>
        <taxon>Sorangium</taxon>
    </lineage>
</organism>
<sequence length="121" mass="13579">MRGAGAARRDQGEERDPAGRGPDEDSGPVSVVLPAELRARVQAEAKKRGLKLSPAIRALLTERVQELDDAEQLSQAEEWQRAQVWAVWERMKAGDHDEAARQEIDAIFDEALRDAPRRRAR</sequence>
<feature type="region of interest" description="Disordered" evidence="1">
    <location>
        <begin position="1"/>
        <end position="30"/>
    </location>
</feature>
<gene>
    <name evidence="2" type="ORF">BE08_04545</name>
</gene>
<dbReference type="Proteomes" id="UP000075420">
    <property type="component" value="Unassembled WGS sequence"/>
</dbReference>
<evidence type="ECO:0000313" key="2">
    <source>
        <dbReference type="EMBL" id="KYF57238.1"/>
    </source>
</evidence>
<reference evidence="2 3" key="1">
    <citation type="submission" date="2014-02" db="EMBL/GenBank/DDBJ databases">
        <title>The small core and large imbalanced accessory genome model reveals a collaborative survival strategy of Sorangium cellulosum strains in nature.</title>
        <authorList>
            <person name="Han K."/>
            <person name="Peng R."/>
            <person name="Blom J."/>
            <person name="Li Y.-Z."/>
        </authorList>
    </citation>
    <scope>NUCLEOTIDE SEQUENCE [LARGE SCALE GENOMIC DNA]</scope>
    <source>
        <strain evidence="2 3">So0157-25</strain>
    </source>
</reference>
<dbReference type="AlphaFoldDB" id="A0A150PP82"/>
<comment type="caution">
    <text evidence="2">The sequence shown here is derived from an EMBL/GenBank/DDBJ whole genome shotgun (WGS) entry which is preliminary data.</text>
</comment>
<feature type="compositionally biased region" description="Basic and acidic residues" evidence="1">
    <location>
        <begin position="7"/>
        <end position="23"/>
    </location>
</feature>